<dbReference type="InterPro" id="IPR003607">
    <property type="entry name" value="HD/PDEase_dom"/>
</dbReference>
<dbReference type="NCBIfam" id="TIGR00488">
    <property type="entry name" value="bis(5'-nucleosyl)-tetraphosphatase (symmetrical) YqeK"/>
    <property type="match status" value="1"/>
</dbReference>
<dbReference type="SUPFAM" id="SSF109604">
    <property type="entry name" value="HD-domain/PDEase-like"/>
    <property type="match status" value="1"/>
</dbReference>
<gene>
    <name evidence="8" type="primary">yqeK</name>
    <name evidence="8" type="ORF">I5677_08720</name>
</gene>
<dbReference type="EMBL" id="JAEAGR010000007">
    <property type="protein sequence ID" value="MBH1940971.1"/>
    <property type="molecule type" value="Genomic_DNA"/>
</dbReference>
<reference evidence="8" key="1">
    <citation type="submission" date="2020-12" db="EMBL/GenBank/DDBJ databases">
        <title>M. sibirica DSM 26468T genome.</title>
        <authorList>
            <person name="Thieme N."/>
            <person name="Rettenmaier R."/>
            <person name="Zverlov V."/>
            <person name="Liebl W."/>
        </authorList>
    </citation>
    <scope>NUCLEOTIDE SEQUENCE</scope>
    <source>
        <strain evidence="8">DSM 26468</strain>
    </source>
</reference>
<dbReference type="RefSeq" id="WP_197661192.1">
    <property type="nucleotide sequence ID" value="NZ_JAEAGR010000007.1"/>
</dbReference>
<dbReference type="AlphaFoldDB" id="A0A8J7KT43"/>
<evidence type="ECO:0000313" key="9">
    <source>
        <dbReference type="Proteomes" id="UP000623269"/>
    </source>
</evidence>
<keyword evidence="5" id="KW-0408">Iron</keyword>
<evidence type="ECO:0000313" key="8">
    <source>
        <dbReference type="EMBL" id="MBH1940971.1"/>
    </source>
</evidence>
<dbReference type="CDD" id="cd00077">
    <property type="entry name" value="HDc"/>
    <property type="match status" value="1"/>
</dbReference>
<evidence type="ECO:0000256" key="5">
    <source>
        <dbReference type="ARBA" id="ARBA00023004"/>
    </source>
</evidence>
<dbReference type="GO" id="GO:0046872">
    <property type="term" value="F:metal ion binding"/>
    <property type="evidence" value="ECO:0007669"/>
    <property type="project" value="UniProtKB-KW"/>
</dbReference>
<proteinExistence type="predicted"/>
<evidence type="ECO:0000256" key="6">
    <source>
        <dbReference type="ARBA" id="ARBA00049417"/>
    </source>
</evidence>
<dbReference type="Proteomes" id="UP000623269">
    <property type="component" value="Unassembled WGS sequence"/>
</dbReference>
<comment type="caution">
    <text evidence="8">The sequence shown here is derived from an EMBL/GenBank/DDBJ whole genome shotgun (WGS) entry which is preliminary data.</text>
</comment>
<feature type="domain" description="HD" evidence="7">
    <location>
        <begin position="18"/>
        <end position="133"/>
    </location>
</feature>
<evidence type="ECO:0000256" key="2">
    <source>
        <dbReference type="ARBA" id="ARBA00022723"/>
    </source>
</evidence>
<keyword evidence="3" id="KW-0547">Nucleotide-binding</keyword>
<dbReference type="PANTHER" id="PTHR35795:SF1">
    <property type="entry name" value="BIS(5'-NUCLEOSYL)-TETRAPHOSPHATASE, SYMMETRICAL"/>
    <property type="match status" value="1"/>
</dbReference>
<dbReference type="GO" id="GO:0008803">
    <property type="term" value="F:bis(5'-nucleosyl)-tetraphosphatase (symmetrical) activity"/>
    <property type="evidence" value="ECO:0007669"/>
    <property type="project" value="UniProtKB-EC"/>
</dbReference>
<accession>A0A8J7KT43</accession>
<dbReference type="InterPro" id="IPR005249">
    <property type="entry name" value="YqeK"/>
</dbReference>
<name>A0A8J7KT43_9FIRM</name>
<evidence type="ECO:0000259" key="7">
    <source>
        <dbReference type="PROSITE" id="PS51831"/>
    </source>
</evidence>
<evidence type="ECO:0000256" key="1">
    <source>
        <dbReference type="ARBA" id="ARBA00012506"/>
    </source>
</evidence>
<sequence>MKLDLLRDRMNMILKDSRYLHCLGVEEVSCDLAVIYGCDLEKACIAGLVHDCAKNINDDNLLEECRAYNIPVSEIEMKSPHLLHAKVGAYHAKVQYEIEDDDILNAITYHTTGRPGMSLLEKIIFTADYIEPYREELPRIYEIRKAAYDNKLDQAIVMILENTLDYLQNTGAVIDTLTKDTYEYYKTELLSSTK</sequence>
<dbReference type="EC" id="3.6.1.41" evidence="1"/>
<dbReference type="Gene3D" id="1.10.3210.10">
    <property type="entry name" value="Hypothetical protein af1432"/>
    <property type="match status" value="1"/>
</dbReference>
<comment type="catalytic activity">
    <reaction evidence="6">
        <text>P(1),P(4)-bis(5'-adenosyl) tetraphosphate + H2O = 2 ADP + 2 H(+)</text>
        <dbReference type="Rhea" id="RHEA:24252"/>
        <dbReference type="ChEBI" id="CHEBI:15377"/>
        <dbReference type="ChEBI" id="CHEBI:15378"/>
        <dbReference type="ChEBI" id="CHEBI:58141"/>
        <dbReference type="ChEBI" id="CHEBI:456216"/>
        <dbReference type="EC" id="3.6.1.41"/>
    </reaction>
</comment>
<organism evidence="8 9">
    <name type="scientific">Mobilitalea sibirica</name>
    <dbReference type="NCBI Taxonomy" id="1462919"/>
    <lineage>
        <taxon>Bacteria</taxon>
        <taxon>Bacillati</taxon>
        <taxon>Bacillota</taxon>
        <taxon>Clostridia</taxon>
        <taxon>Lachnospirales</taxon>
        <taxon>Lachnospiraceae</taxon>
        <taxon>Mobilitalea</taxon>
    </lineage>
</organism>
<dbReference type="PROSITE" id="PS51831">
    <property type="entry name" value="HD"/>
    <property type="match status" value="1"/>
</dbReference>
<dbReference type="PANTHER" id="PTHR35795">
    <property type="entry name" value="SLR1885 PROTEIN"/>
    <property type="match status" value="1"/>
</dbReference>
<evidence type="ECO:0000256" key="4">
    <source>
        <dbReference type="ARBA" id="ARBA00022801"/>
    </source>
</evidence>
<keyword evidence="9" id="KW-1185">Reference proteome</keyword>
<dbReference type="InterPro" id="IPR051094">
    <property type="entry name" value="Diverse_Catalytic_Enzymes"/>
</dbReference>
<dbReference type="SMART" id="SM00471">
    <property type="entry name" value="HDc"/>
    <property type="match status" value="1"/>
</dbReference>
<evidence type="ECO:0000256" key="3">
    <source>
        <dbReference type="ARBA" id="ARBA00022741"/>
    </source>
</evidence>
<dbReference type="Pfam" id="PF01966">
    <property type="entry name" value="HD"/>
    <property type="match status" value="1"/>
</dbReference>
<dbReference type="GO" id="GO:0000166">
    <property type="term" value="F:nucleotide binding"/>
    <property type="evidence" value="ECO:0007669"/>
    <property type="project" value="UniProtKB-KW"/>
</dbReference>
<dbReference type="InterPro" id="IPR006674">
    <property type="entry name" value="HD_domain"/>
</dbReference>
<keyword evidence="4 8" id="KW-0378">Hydrolase</keyword>
<protein>
    <recommendedName>
        <fullName evidence="1">bis(5'-nucleosyl)-tetraphosphatase (symmetrical)</fullName>
        <ecNumber evidence="1">3.6.1.41</ecNumber>
    </recommendedName>
</protein>
<keyword evidence="2" id="KW-0479">Metal-binding</keyword>